<organism evidence="4 5">
    <name type="scientific">Leucosporidium creatinivorum</name>
    <dbReference type="NCBI Taxonomy" id="106004"/>
    <lineage>
        <taxon>Eukaryota</taxon>
        <taxon>Fungi</taxon>
        <taxon>Dikarya</taxon>
        <taxon>Basidiomycota</taxon>
        <taxon>Pucciniomycotina</taxon>
        <taxon>Microbotryomycetes</taxon>
        <taxon>Leucosporidiales</taxon>
        <taxon>Leucosporidium</taxon>
    </lineage>
</organism>
<evidence type="ECO:0000259" key="2">
    <source>
        <dbReference type="Pfam" id="PF01408"/>
    </source>
</evidence>
<protein>
    <recommendedName>
        <fullName evidence="6">NAD(P)-binding protein</fullName>
    </recommendedName>
</protein>
<dbReference type="EMBL" id="MCGR01000081">
    <property type="protein sequence ID" value="ORY57679.1"/>
    <property type="molecule type" value="Genomic_DNA"/>
</dbReference>
<comment type="caution">
    <text evidence="4">The sequence shown here is derived from an EMBL/GenBank/DDBJ whole genome shotgun (WGS) entry which is preliminary data.</text>
</comment>
<dbReference type="PANTHER" id="PTHR42840:SF5">
    <property type="entry name" value="NAD(P)-BINDING ROSSMANN-FOLD SUPERFAMILY PROTEIN"/>
    <property type="match status" value="1"/>
</dbReference>
<dbReference type="GO" id="GO:0006740">
    <property type="term" value="P:NADPH regeneration"/>
    <property type="evidence" value="ECO:0007669"/>
    <property type="project" value="TreeGrafter"/>
</dbReference>
<accession>A0A1Y2DEK7</accession>
<dbReference type="SUPFAM" id="SSF51735">
    <property type="entry name" value="NAD(P)-binding Rossmann-fold domains"/>
    <property type="match status" value="1"/>
</dbReference>
<keyword evidence="5" id="KW-1185">Reference proteome</keyword>
<comment type="similarity">
    <text evidence="1">Belongs to the Gfo/Idh/MocA family.</text>
</comment>
<evidence type="ECO:0000259" key="3">
    <source>
        <dbReference type="Pfam" id="PF22725"/>
    </source>
</evidence>
<dbReference type="Pfam" id="PF22725">
    <property type="entry name" value="GFO_IDH_MocA_C3"/>
    <property type="match status" value="1"/>
</dbReference>
<dbReference type="Gene3D" id="3.40.50.720">
    <property type="entry name" value="NAD(P)-binding Rossmann-like Domain"/>
    <property type="match status" value="1"/>
</dbReference>
<evidence type="ECO:0000313" key="5">
    <source>
        <dbReference type="Proteomes" id="UP000193467"/>
    </source>
</evidence>
<dbReference type="STRING" id="106004.A0A1Y2DEK7"/>
<evidence type="ECO:0000313" key="4">
    <source>
        <dbReference type="EMBL" id="ORY57679.1"/>
    </source>
</evidence>
<dbReference type="InterPro" id="IPR036291">
    <property type="entry name" value="NAD(P)-bd_dom_sf"/>
</dbReference>
<feature type="domain" description="GFO/IDH/MocA-like oxidoreductase" evidence="3">
    <location>
        <begin position="147"/>
        <end position="272"/>
    </location>
</feature>
<dbReference type="SUPFAM" id="SSF55347">
    <property type="entry name" value="Glyceraldehyde-3-phosphate dehydrogenase-like, C-terminal domain"/>
    <property type="match status" value="1"/>
</dbReference>
<dbReference type="InterPro" id="IPR000683">
    <property type="entry name" value="Gfo/Idh/MocA-like_OxRdtase_N"/>
</dbReference>
<evidence type="ECO:0008006" key="6">
    <source>
        <dbReference type="Google" id="ProtNLM"/>
    </source>
</evidence>
<dbReference type="GO" id="GO:0000166">
    <property type="term" value="F:nucleotide binding"/>
    <property type="evidence" value="ECO:0007669"/>
    <property type="project" value="InterPro"/>
</dbReference>
<dbReference type="GO" id="GO:0016491">
    <property type="term" value="F:oxidoreductase activity"/>
    <property type="evidence" value="ECO:0007669"/>
    <property type="project" value="TreeGrafter"/>
</dbReference>
<sequence>MLTASSAGSSTWPKEAHLPALANLKPLGTLQAIYSRSQKSAAALAETAAVQLNSEPLEVYFDSPDDQSLDKLLSRSDIDAVIIAVPINSQPDLIRRAWAAGKHVASEKPVAGDLETASELIKLYRQQYEPQGLKWHILENFAHEPAYLAARDGVAKGEIGKLTFFSYSVCFHVDTANRFYQTEWRNKPTHAGGFLLDGGVHHSAALHLALPSPPVSVSALTSLNNEYLAPSDTLHALITCEDGSVGTFQLSFGSSPTFVQEELRLVGSTGHLSVSAATAGARQAGFAVSVHAGGSDKPKETFYESNGVELAIRCFLKAVLGEATEEEEQRAGAERARRDVEFVLKCLGSEGKPVKL</sequence>
<dbReference type="PANTHER" id="PTHR42840">
    <property type="entry name" value="NAD(P)-BINDING ROSSMANN-FOLD SUPERFAMILY PROTEIN-RELATED"/>
    <property type="match status" value="1"/>
</dbReference>
<feature type="domain" description="Gfo/Idh/MocA-like oxidoreductase N-terminal" evidence="2">
    <location>
        <begin position="14"/>
        <end position="127"/>
    </location>
</feature>
<dbReference type="AlphaFoldDB" id="A0A1Y2DEK7"/>
<evidence type="ECO:0000256" key="1">
    <source>
        <dbReference type="ARBA" id="ARBA00010928"/>
    </source>
</evidence>
<dbReference type="GO" id="GO:0005737">
    <property type="term" value="C:cytoplasm"/>
    <property type="evidence" value="ECO:0007669"/>
    <property type="project" value="TreeGrafter"/>
</dbReference>
<dbReference type="Pfam" id="PF01408">
    <property type="entry name" value="GFO_IDH_MocA"/>
    <property type="match status" value="1"/>
</dbReference>
<dbReference type="Proteomes" id="UP000193467">
    <property type="component" value="Unassembled WGS sequence"/>
</dbReference>
<reference evidence="4 5" key="1">
    <citation type="submission" date="2016-07" db="EMBL/GenBank/DDBJ databases">
        <title>Pervasive Adenine N6-methylation of Active Genes in Fungi.</title>
        <authorList>
            <consortium name="DOE Joint Genome Institute"/>
            <person name="Mondo S.J."/>
            <person name="Dannebaum R.O."/>
            <person name="Kuo R.C."/>
            <person name="Labutti K."/>
            <person name="Haridas S."/>
            <person name="Kuo A."/>
            <person name="Salamov A."/>
            <person name="Ahrendt S.R."/>
            <person name="Lipzen A."/>
            <person name="Sullivan W."/>
            <person name="Andreopoulos W.B."/>
            <person name="Clum A."/>
            <person name="Lindquist E."/>
            <person name="Daum C."/>
            <person name="Ramamoorthy G.K."/>
            <person name="Gryganskyi A."/>
            <person name="Culley D."/>
            <person name="Magnuson J.K."/>
            <person name="James T.Y."/>
            <person name="O'Malley M.A."/>
            <person name="Stajich J.E."/>
            <person name="Spatafora J.W."/>
            <person name="Visel A."/>
            <person name="Grigoriev I.V."/>
        </authorList>
    </citation>
    <scope>NUCLEOTIDE SEQUENCE [LARGE SCALE GENOMIC DNA]</scope>
    <source>
        <strain evidence="4 5">62-1032</strain>
    </source>
</reference>
<dbReference type="InParanoid" id="A0A1Y2DEK7"/>
<name>A0A1Y2DEK7_9BASI</name>
<proteinExistence type="inferred from homology"/>
<dbReference type="OrthoDB" id="64915at2759"/>
<dbReference type="Gene3D" id="3.30.360.10">
    <property type="entry name" value="Dihydrodipicolinate Reductase, domain 2"/>
    <property type="match status" value="1"/>
</dbReference>
<dbReference type="InterPro" id="IPR055170">
    <property type="entry name" value="GFO_IDH_MocA-like_dom"/>
</dbReference>
<gene>
    <name evidence="4" type="ORF">BCR35DRAFT_319434</name>
</gene>